<dbReference type="EC" id="2.7.8.-" evidence="8"/>
<feature type="transmembrane region" description="Helical" evidence="7">
    <location>
        <begin position="141"/>
        <end position="162"/>
    </location>
</feature>
<reference evidence="9" key="1">
    <citation type="journal article" date="2019" name="Int. J. Syst. Evol. Microbiol.">
        <title>The Global Catalogue of Microorganisms (GCM) 10K type strain sequencing project: providing services to taxonomists for standard genome sequencing and annotation.</title>
        <authorList>
            <consortium name="The Broad Institute Genomics Platform"/>
            <consortium name="The Broad Institute Genome Sequencing Center for Infectious Disease"/>
            <person name="Wu L."/>
            <person name="Ma J."/>
        </authorList>
    </citation>
    <scope>NUCLEOTIDE SEQUENCE [LARGE SCALE GENOMIC DNA]</scope>
    <source>
        <strain evidence="9">KCTC 42217</strain>
    </source>
</reference>
<proteinExistence type="predicted"/>
<dbReference type="Pfam" id="PF00953">
    <property type="entry name" value="Glycos_transf_4"/>
    <property type="match status" value="1"/>
</dbReference>
<evidence type="ECO:0000256" key="1">
    <source>
        <dbReference type="ARBA" id="ARBA00004651"/>
    </source>
</evidence>
<feature type="transmembrane region" description="Helical" evidence="7">
    <location>
        <begin position="193"/>
        <end position="211"/>
    </location>
</feature>
<feature type="transmembrane region" description="Helical" evidence="7">
    <location>
        <begin position="223"/>
        <end position="240"/>
    </location>
</feature>
<dbReference type="GO" id="GO:0016740">
    <property type="term" value="F:transferase activity"/>
    <property type="evidence" value="ECO:0007669"/>
    <property type="project" value="UniProtKB-KW"/>
</dbReference>
<dbReference type="InterPro" id="IPR018480">
    <property type="entry name" value="PNAcMuramoyl-5peptid_Trfase_CS"/>
</dbReference>
<comment type="caution">
    <text evidence="8">The sequence shown here is derived from an EMBL/GenBank/DDBJ whole genome shotgun (WGS) entry which is preliminary data.</text>
</comment>
<protein>
    <submittedName>
        <fullName evidence="8">MraY family glycosyltransferase</fullName>
        <ecNumber evidence="8">2.7.8.-</ecNumber>
    </submittedName>
</protein>
<accession>A0ABW4ZSE0</accession>
<feature type="transmembrane region" description="Helical" evidence="7">
    <location>
        <begin position="305"/>
        <end position="325"/>
    </location>
</feature>
<evidence type="ECO:0000313" key="9">
    <source>
        <dbReference type="Proteomes" id="UP001597387"/>
    </source>
</evidence>
<keyword evidence="3 8" id="KW-0808">Transferase</keyword>
<feature type="transmembrane region" description="Helical" evidence="7">
    <location>
        <begin position="83"/>
        <end position="103"/>
    </location>
</feature>
<evidence type="ECO:0000256" key="6">
    <source>
        <dbReference type="ARBA" id="ARBA00023136"/>
    </source>
</evidence>
<name>A0ABW4ZSE0_9SPHI</name>
<comment type="subcellular location">
    <subcellularLocation>
        <location evidence="1">Cell membrane</location>
        <topology evidence="1">Multi-pass membrane protein</topology>
    </subcellularLocation>
</comment>
<keyword evidence="5 7" id="KW-1133">Transmembrane helix</keyword>
<dbReference type="CDD" id="cd06853">
    <property type="entry name" value="GT_WecA_like"/>
    <property type="match status" value="1"/>
</dbReference>
<feature type="transmembrane region" description="Helical" evidence="7">
    <location>
        <begin position="55"/>
        <end position="77"/>
    </location>
</feature>
<evidence type="ECO:0000313" key="8">
    <source>
        <dbReference type="EMBL" id="MFD2164452.1"/>
    </source>
</evidence>
<evidence type="ECO:0000256" key="2">
    <source>
        <dbReference type="ARBA" id="ARBA00022475"/>
    </source>
</evidence>
<evidence type="ECO:0000256" key="3">
    <source>
        <dbReference type="ARBA" id="ARBA00022679"/>
    </source>
</evidence>
<evidence type="ECO:0000256" key="7">
    <source>
        <dbReference type="SAM" id="Phobius"/>
    </source>
</evidence>
<keyword evidence="6 7" id="KW-0472">Membrane</keyword>
<keyword evidence="4 7" id="KW-0812">Transmembrane</keyword>
<feature type="transmembrane region" description="Helical" evidence="7">
    <location>
        <begin position="331"/>
        <end position="352"/>
    </location>
</feature>
<keyword evidence="2" id="KW-1003">Cell membrane</keyword>
<dbReference type="RefSeq" id="WP_255901883.1">
    <property type="nucleotide sequence ID" value="NZ_JAFMZO010000002.1"/>
</dbReference>
<evidence type="ECO:0000256" key="5">
    <source>
        <dbReference type="ARBA" id="ARBA00022989"/>
    </source>
</evidence>
<feature type="transmembrane region" description="Helical" evidence="7">
    <location>
        <begin position="12"/>
        <end position="34"/>
    </location>
</feature>
<feature type="transmembrane region" description="Helical" evidence="7">
    <location>
        <begin position="252"/>
        <end position="272"/>
    </location>
</feature>
<feature type="transmembrane region" description="Helical" evidence="7">
    <location>
        <begin position="169"/>
        <end position="187"/>
    </location>
</feature>
<evidence type="ECO:0000256" key="4">
    <source>
        <dbReference type="ARBA" id="ARBA00022692"/>
    </source>
</evidence>
<dbReference type="InterPro" id="IPR000715">
    <property type="entry name" value="Glycosyl_transferase_4"/>
</dbReference>
<dbReference type="PROSITE" id="PS01348">
    <property type="entry name" value="MRAY_2"/>
    <property type="match status" value="1"/>
</dbReference>
<dbReference type="EMBL" id="JBHUHZ010000004">
    <property type="protein sequence ID" value="MFD2164452.1"/>
    <property type="molecule type" value="Genomic_DNA"/>
</dbReference>
<dbReference type="PANTHER" id="PTHR22926:SF3">
    <property type="entry name" value="UNDECAPRENYL-PHOSPHATE ALPHA-N-ACETYLGLUCOSAMINYL 1-PHOSPHATE TRANSFERASE"/>
    <property type="match status" value="1"/>
</dbReference>
<organism evidence="8 9">
    <name type="scientific">Paradesertivirga mongoliensis</name>
    <dbReference type="NCBI Taxonomy" id="2100740"/>
    <lineage>
        <taxon>Bacteria</taxon>
        <taxon>Pseudomonadati</taxon>
        <taxon>Bacteroidota</taxon>
        <taxon>Sphingobacteriia</taxon>
        <taxon>Sphingobacteriales</taxon>
        <taxon>Sphingobacteriaceae</taxon>
        <taxon>Paradesertivirga</taxon>
    </lineage>
</organism>
<gene>
    <name evidence="8" type="ORF">ACFSJU_18755</name>
</gene>
<feature type="transmembrane region" description="Helical" evidence="7">
    <location>
        <begin position="115"/>
        <end position="135"/>
    </location>
</feature>
<dbReference type="Proteomes" id="UP001597387">
    <property type="component" value="Unassembled WGS sequence"/>
</dbReference>
<keyword evidence="9" id="KW-1185">Reference proteome</keyword>
<sequence>MLKYITLPEPFFYIVIFLIAVVLVLIAIPSIIHVANHRALFDDIDTERKDHKFGISRLGGVAIFCSFMISSLFIPNAGAFREFHFLLASCLILFAVGLKDDLWGVNPSTKFGMQFIVASIMVLLADVRVTSLYGVFSIYDIPYFVSVSFTILLIMFVINAFNLIDGIDGLAGVTGLVVNISLGIMFAEMGETILASMAFIIAGACIGFLRYNITPAQIFMGDTGSLLLGFISIVLCVQFIELNKVSGTNIVFYSSAPSIAVAILIGPIFDAIRVFTLRTIKTGSPFVADRNHVHHRMLHMGFSHLQTTLILMGFHIVMIYVALSLRFIGNFSLIGILFLICLFFNLLLTFMIRSKTRKSYRIVNFLW</sequence>
<dbReference type="PANTHER" id="PTHR22926">
    <property type="entry name" value="PHOSPHO-N-ACETYLMURAMOYL-PENTAPEPTIDE-TRANSFERASE"/>
    <property type="match status" value="1"/>
</dbReference>